<evidence type="ECO:0000259" key="3">
    <source>
        <dbReference type="Pfam" id="PF14361"/>
    </source>
</evidence>
<dbReference type="PANTHER" id="PTHR33744:SF1">
    <property type="entry name" value="DNA-BINDING TRANSCRIPTIONAL ACTIVATOR ADER"/>
    <property type="match status" value="1"/>
</dbReference>
<evidence type="ECO:0000256" key="1">
    <source>
        <dbReference type="ARBA" id="ARBA00006754"/>
    </source>
</evidence>
<evidence type="ECO:0000259" key="4">
    <source>
        <dbReference type="Pfam" id="PF17853"/>
    </source>
</evidence>
<proteinExistence type="inferred from homology"/>
<protein>
    <recommendedName>
        <fullName evidence="7">PucR family transcriptional regulator</fullName>
    </recommendedName>
</protein>
<feature type="domain" description="PucR C-terminal helix-turn-helix" evidence="2">
    <location>
        <begin position="334"/>
        <end position="392"/>
    </location>
</feature>
<dbReference type="Pfam" id="PF17853">
    <property type="entry name" value="GGDEF_2"/>
    <property type="match status" value="1"/>
</dbReference>
<keyword evidence="6" id="KW-1185">Reference proteome</keyword>
<dbReference type="InterPro" id="IPR041522">
    <property type="entry name" value="CdaR_GGDEF"/>
</dbReference>
<dbReference type="STRING" id="1784.VC42_02320"/>
<evidence type="ECO:0000313" key="5">
    <source>
        <dbReference type="EMBL" id="ORJ58999.1"/>
    </source>
</evidence>
<organism evidence="5 6">
    <name type="scientific">Mycobacterium simiae</name>
    <name type="common">Mycobacterium habana</name>
    <dbReference type="NCBI Taxonomy" id="1784"/>
    <lineage>
        <taxon>Bacteria</taxon>
        <taxon>Bacillati</taxon>
        <taxon>Actinomycetota</taxon>
        <taxon>Actinomycetes</taxon>
        <taxon>Mycobacteriales</taxon>
        <taxon>Mycobacteriaceae</taxon>
        <taxon>Mycobacterium</taxon>
        <taxon>Mycobacterium simiae complex</taxon>
    </lineage>
</organism>
<dbReference type="InterPro" id="IPR025736">
    <property type="entry name" value="PucR_C-HTH_dom"/>
</dbReference>
<evidence type="ECO:0000313" key="6">
    <source>
        <dbReference type="Proteomes" id="UP000193040"/>
    </source>
</evidence>
<comment type="caution">
    <text evidence="5">The sequence shown here is derived from an EMBL/GenBank/DDBJ whole genome shotgun (WGS) entry which is preliminary data.</text>
</comment>
<dbReference type="InterPro" id="IPR051448">
    <property type="entry name" value="CdaR-like_regulators"/>
</dbReference>
<dbReference type="Pfam" id="PF14361">
    <property type="entry name" value="RsbRD_N"/>
    <property type="match status" value="1"/>
</dbReference>
<accession>A0A1X0Y1M5</accession>
<feature type="domain" description="RsbT co-antagonist protein RsbRD N-terminal" evidence="3">
    <location>
        <begin position="6"/>
        <end position="146"/>
    </location>
</feature>
<dbReference type="InterPro" id="IPR042070">
    <property type="entry name" value="PucR_C-HTH_sf"/>
</dbReference>
<evidence type="ECO:0000259" key="2">
    <source>
        <dbReference type="Pfam" id="PF13556"/>
    </source>
</evidence>
<dbReference type="PANTHER" id="PTHR33744">
    <property type="entry name" value="CARBOHYDRATE DIACID REGULATOR"/>
    <property type="match status" value="1"/>
</dbReference>
<comment type="similarity">
    <text evidence="1">Belongs to the CdaR family.</text>
</comment>
<feature type="domain" description="CdaR GGDEF-like" evidence="4">
    <location>
        <begin position="163"/>
        <end position="278"/>
    </location>
</feature>
<dbReference type="Pfam" id="PF13556">
    <property type="entry name" value="HTH_30"/>
    <property type="match status" value="1"/>
</dbReference>
<dbReference type="RefSeq" id="WP_084952098.1">
    <property type="nucleotide sequence ID" value="NZ_MZZM01000022.1"/>
</dbReference>
<sequence>MSVQRDAFIDALVLVTRAEIRSLDHDARMVDLLTASITENVVAAIHFLEHGSAEQDVEAPSAALVYARALAQRDVPLSALIRAYRIGHNRFVDQAIAVLATHPSQAESLSAAALFVHRSALWIDRICDQVGQAYERERDRWVSSRSGLRQHWVTQVLEGGPVDIGRAEDAVNYRFDRWHVGAVMWADDHVAARDVGALLDDAHAVIGDRLKALGPALMVPTDEREARLWWPVTDHGVDCGDAVTAALLDAGMAVRLAFGTPGWGVDGFRRTLQEAERAHVVAQAGAAGDPTRRVVPYAAVAPVALMAGHPAELRRFVGAVLGELATDDERNGWLRDTLREFLARNRSYAATAEALFLHRNTIQYRVAQAMDKCGATLDDPDFVVQIQIALMACRWLGRSVLTVEP</sequence>
<dbReference type="AlphaFoldDB" id="A0A1X0Y1M5"/>
<dbReference type="Gene3D" id="1.10.10.2840">
    <property type="entry name" value="PucR C-terminal helix-turn-helix domain"/>
    <property type="match status" value="1"/>
</dbReference>
<dbReference type="InterPro" id="IPR025751">
    <property type="entry name" value="RsbRD_N_dom"/>
</dbReference>
<reference evidence="5 6" key="1">
    <citation type="submission" date="2017-03" db="EMBL/GenBank/DDBJ databases">
        <title>Genomic insights into Mycobacterium simiae human colonization.</title>
        <authorList>
            <person name="Steffani J.L."/>
            <person name="Brunck M.E."/>
            <person name="Cruz E."/>
            <person name="Montiel R."/>
            <person name="Barona F."/>
        </authorList>
    </citation>
    <scope>NUCLEOTIDE SEQUENCE [LARGE SCALE GENOMIC DNA]</scope>
    <source>
        <strain evidence="5 6">MsiGto</strain>
    </source>
</reference>
<dbReference type="EMBL" id="MZZM01000022">
    <property type="protein sequence ID" value="ORJ58999.1"/>
    <property type="molecule type" value="Genomic_DNA"/>
</dbReference>
<dbReference type="Proteomes" id="UP000193040">
    <property type="component" value="Unassembled WGS sequence"/>
</dbReference>
<evidence type="ECO:0008006" key="7">
    <source>
        <dbReference type="Google" id="ProtNLM"/>
    </source>
</evidence>
<name>A0A1X0Y1M5_MYCSI</name>
<gene>
    <name evidence="5" type="ORF">B5M45_17120</name>
</gene>